<dbReference type="OrthoDB" id="3558512at2759"/>
<feature type="compositionally biased region" description="Polar residues" evidence="2">
    <location>
        <begin position="1975"/>
        <end position="1985"/>
    </location>
</feature>
<feature type="compositionally biased region" description="Basic and acidic residues" evidence="2">
    <location>
        <begin position="1663"/>
        <end position="1674"/>
    </location>
</feature>
<accession>A0A8A3NXK5</accession>
<feature type="region of interest" description="Disordered" evidence="2">
    <location>
        <begin position="506"/>
        <end position="539"/>
    </location>
</feature>
<feature type="compositionally biased region" description="Basic and acidic residues" evidence="2">
    <location>
        <begin position="1276"/>
        <end position="1303"/>
    </location>
</feature>
<feature type="region of interest" description="Disordered" evidence="2">
    <location>
        <begin position="1956"/>
        <end position="1986"/>
    </location>
</feature>
<proteinExistence type="predicted"/>
<feature type="region of interest" description="Disordered" evidence="2">
    <location>
        <begin position="1331"/>
        <end position="1886"/>
    </location>
</feature>
<feature type="compositionally biased region" description="Polar residues" evidence="2">
    <location>
        <begin position="1867"/>
        <end position="1877"/>
    </location>
</feature>
<organism evidence="3 4">
    <name type="scientific">Monilinia vaccinii-corymbosi</name>
    <dbReference type="NCBI Taxonomy" id="61207"/>
    <lineage>
        <taxon>Eukaryota</taxon>
        <taxon>Fungi</taxon>
        <taxon>Dikarya</taxon>
        <taxon>Ascomycota</taxon>
        <taxon>Pezizomycotina</taxon>
        <taxon>Leotiomycetes</taxon>
        <taxon>Helotiales</taxon>
        <taxon>Sclerotiniaceae</taxon>
        <taxon>Monilinia</taxon>
    </lineage>
</organism>
<feature type="compositionally biased region" description="Polar residues" evidence="2">
    <location>
        <begin position="283"/>
        <end position="294"/>
    </location>
</feature>
<feature type="compositionally biased region" description="Polar residues" evidence="2">
    <location>
        <begin position="2181"/>
        <end position="2221"/>
    </location>
</feature>
<feature type="compositionally biased region" description="Polar residues" evidence="2">
    <location>
        <begin position="1080"/>
        <end position="1091"/>
    </location>
</feature>
<feature type="compositionally biased region" description="Low complexity" evidence="2">
    <location>
        <begin position="1675"/>
        <end position="1685"/>
    </location>
</feature>
<feature type="compositionally biased region" description="Acidic residues" evidence="2">
    <location>
        <begin position="1643"/>
        <end position="1652"/>
    </location>
</feature>
<name>A0A8A3NXK5_9HELO</name>
<feature type="compositionally biased region" description="Basic and acidic residues" evidence="2">
    <location>
        <begin position="1738"/>
        <end position="1757"/>
    </location>
</feature>
<feature type="region of interest" description="Disordered" evidence="2">
    <location>
        <begin position="879"/>
        <end position="908"/>
    </location>
</feature>
<feature type="compositionally biased region" description="Basic and acidic residues" evidence="2">
    <location>
        <begin position="1853"/>
        <end position="1864"/>
    </location>
</feature>
<dbReference type="Proteomes" id="UP000672032">
    <property type="component" value="Chromosome 1"/>
</dbReference>
<feature type="compositionally biased region" description="Polar residues" evidence="2">
    <location>
        <begin position="782"/>
        <end position="792"/>
    </location>
</feature>
<feature type="region of interest" description="Disordered" evidence="2">
    <location>
        <begin position="183"/>
        <end position="425"/>
    </location>
</feature>
<feature type="region of interest" description="Disordered" evidence="2">
    <location>
        <begin position="934"/>
        <end position="954"/>
    </location>
</feature>
<keyword evidence="4" id="KW-1185">Reference proteome</keyword>
<feature type="compositionally biased region" description="Basic and acidic residues" evidence="2">
    <location>
        <begin position="801"/>
        <end position="810"/>
    </location>
</feature>
<feature type="compositionally biased region" description="Basic and acidic residues" evidence="2">
    <location>
        <begin position="407"/>
        <end position="425"/>
    </location>
</feature>
<feature type="compositionally biased region" description="Polar residues" evidence="2">
    <location>
        <begin position="602"/>
        <end position="611"/>
    </location>
</feature>
<dbReference type="EMBL" id="CP063405">
    <property type="protein sequence ID" value="QSZ30253.1"/>
    <property type="molecule type" value="Genomic_DNA"/>
</dbReference>
<feature type="coiled-coil region" evidence="1">
    <location>
        <begin position="58"/>
        <end position="122"/>
    </location>
</feature>
<feature type="compositionally biased region" description="Polar residues" evidence="2">
    <location>
        <begin position="1151"/>
        <end position="1172"/>
    </location>
</feature>
<feature type="region of interest" description="Disordered" evidence="2">
    <location>
        <begin position="1274"/>
        <end position="1310"/>
    </location>
</feature>
<feature type="compositionally biased region" description="Polar residues" evidence="2">
    <location>
        <begin position="1383"/>
        <end position="1399"/>
    </location>
</feature>
<protein>
    <submittedName>
        <fullName evidence="3">Uncharacterized protein</fullName>
    </submittedName>
</protein>
<feature type="compositionally biased region" description="Basic and acidic residues" evidence="2">
    <location>
        <begin position="1548"/>
        <end position="1567"/>
    </location>
</feature>
<feature type="compositionally biased region" description="Polar residues" evidence="2">
    <location>
        <begin position="899"/>
        <end position="908"/>
    </location>
</feature>
<feature type="compositionally biased region" description="Basic and acidic residues" evidence="2">
    <location>
        <begin position="1012"/>
        <end position="1047"/>
    </location>
</feature>
<feature type="compositionally biased region" description="Polar residues" evidence="2">
    <location>
        <begin position="1727"/>
        <end position="1737"/>
    </location>
</feature>
<feature type="compositionally biased region" description="Basic and acidic residues" evidence="2">
    <location>
        <begin position="2123"/>
        <end position="2139"/>
    </location>
</feature>
<feature type="compositionally biased region" description="Basic and acidic residues" evidence="2">
    <location>
        <begin position="1492"/>
        <end position="1522"/>
    </location>
</feature>
<feature type="compositionally biased region" description="Basic and acidic residues" evidence="2">
    <location>
        <begin position="1400"/>
        <end position="1450"/>
    </location>
</feature>
<sequence length="2315" mass="257531">MVSVADLVTKLHLNIDQIHASIASISDTSDHDAEMERLEKERDWQLQQLKIAYGARMKEDQEARLKREQEIEEQIKKEEEEIIERRRREDEERKLIIENAVKEREKVRQEEEEKRRVEFENKYKGVEDVVDEEMERLEDELEKRMTHGQKALENLDAARREINRQIDEQLNVPTVLPKIQYKSRKKTVLNNKQPESPSENQNIKKFGEDDRNELNTNGNPRRGLNEHKDEEAQDNRANIADSETGPDLEPLKEMEMQSASPTVEEVVHQEQEAQSPEIENIEETSQSIEETPSSIPKERQLDLDEAQNPENDPRPENSIEEHEDQPEHGIAQSLEGVSKEINDVPETFPIDRMAISEDTPKPKDQIEENSPTETTQNGTSDYSKQDNPPEEPEISNDHAGKSQSVEIHPESVEDESKQDITKVEIPKEVETFSIYDQNESPADRAAREEIAKLNEEIRRAMEEEALETMVPHGEVEDLDLDAPEEESTILEAPLIREVVITHDFSNETAAERKDTTEDSLPEIESPSTTELSGVPIRNEEFESKIIPETIGAENALEHEAVSESNGIEDTEIFEPEEQANGMTEDPSQITPEMSLIAEKPSSEQTLDTDSTSENHRALENEMLTVDESPDQAKNEETEETTMVVREEATLTPVSIGEPTRASIDDESLPEEVIFSDNSEDKNQATREADTVRDDLKSAHEDEPTTLEQPEPEEIQTGLQEPVEFGTVQLDEPQTQFEHLSEDQSETGQSQGKTTEMVSTGNNNPEEVPDFTDNSEAVIGIMPNTTEQNGISEESSKFNLLENEREAKSDQVPDQDPTEQNEELEKDGGIDSTRKIKAEYNENSGSNYLGESTEVSQVILPEAGEIEGILDETFLHSEPAPEVVQSDVESHEDHEDNILPTDSQNTTGDQDVINETVVPAQEPHFKGVDIDTLTKSAPDINSNHESQLPETRDITSSYVPKEIEVAVEPVVTVPEETHDAQKHANIASEGDEVESRELEVTVNGNAANYERSNGPEEISHTIDEPPAEKQQDNEDSPRNEPAIEEKGISLESFIPDSKSKDLEVTEEEIKPSFDANIDGLSPNSEEANTPGSQEVEGIGGASLTSDVGLPLPSSNHQHTTGHDGETSNLGLDVAENQVALEEMGQQEEDSKVNYSASSQALSDVEPLSSSQIPSEGNRFAKLVKTEHLNPKIYVPMHQEEETSEQVNDGTSPENLELHEIRELPLTSVEETVKESIDINDAKPEEDALHPESKDYKSLEVEAAISVPEIPILEDFESPVKVEGTHSESYDESKAGQDGMSDNRADGVSPDSLVCEEEEINEKEDAQIEELSEINHAKDPETIDTMMPPSSSIPPVTPEDNHANKSTGGTILPAGNEEGHIDTTPEVSTISPDARSESQLVSHEDSEDVRAREEIARLNEEFMKVIEEQKAEEEAKESTGPSTDKDIKDFKGNEPAGEEQQRPNSRQNSQDDDAARGEIALLNEQMKLLGQQEDGNKSMEIEGGKEATYEVSKDSEPQKLELEHPFGNLSEEEHTEEQAAHDIYNPSAQQEEKLGTSGQDDKLASEERSAQSTADEASEDIKASQFDHEYYDSQGWDWEGDETETRSESEDDWDAFVEEEEEPFTFLETIYEESHDESVSNIGDDHEDEDEDEEMPKSRFFHAHGKYDDMSDDSHSNEQSVNESSENQDNGSRGLHSERIAAAGSTHVEPSLLSVRDHSEAEHVLEPENSASEDASLQAQHDERAHPRTIDLEVSKPRSIELPQTPMQLLPHAPDDIETLPSRTLNGTDGSSDNMNLKAAIENPSHSNGADLPRLLEPSHITGETNSAPGKSEEVERNSVSQNNSLAPEAGTPRRNRDLSPEHEAVFSRVSQIRRSLTPTREPEHISNDALNPRSRLERFPPDEHRNYLDASINNAYNGWGYPNVSDEDQINGYRTYSNTDIGPDRSHTVDAVPYFEHYASDDGDSGPPTPPQQPQYSNPISQQQPRIGQMLAQEFQSSEGWSLANEDTHDDSPNQEKIHEEVIKSPNPQEAVEFDSFNPQEYKSPISSPVKSSFNASNVHANQEYSPVSLLNMPSLLPSEKIFGSNAPALNSTVASQTPSASTKVKEEPNSQLPPNLRSVPGTKPEDPHGASNQEKENPSPKRKPRPVSSIFARTRSLFESAGPNDSSPPPKPRPLSGMSIFNVSQSSRSPPHPTPIQTRPHSQSLSSVRSTPGSKRNSIYLSENVKANDYDPNTDADFFPKSLDVDGRLPSPVFGLPGHRSSGSLDRGGALHGDEDDPYYKRKGSRASGNWADSLAAMTLRGAMAEGEPLLRDGN</sequence>
<feature type="compositionally biased region" description="Polar residues" evidence="2">
    <location>
        <begin position="188"/>
        <end position="203"/>
    </location>
</feature>
<feature type="compositionally biased region" description="Basic and acidic residues" evidence="2">
    <location>
        <begin position="354"/>
        <end position="366"/>
    </location>
</feature>
<feature type="compositionally biased region" description="Acidic residues" evidence="2">
    <location>
        <begin position="815"/>
        <end position="824"/>
    </location>
</feature>
<evidence type="ECO:0000256" key="1">
    <source>
        <dbReference type="SAM" id="Coils"/>
    </source>
</evidence>
<feature type="region of interest" description="Disordered" evidence="2">
    <location>
        <begin position="2091"/>
        <end position="2236"/>
    </location>
</feature>
<evidence type="ECO:0000256" key="2">
    <source>
        <dbReference type="SAM" id="MobiDB-lite"/>
    </source>
</evidence>
<feature type="region of interest" description="Disordered" evidence="2">
    <location>
        <begin position="2250"/>
        <end position="2287"/>
    </location>
</feature>
<feature type="compositionally biased region" description="Polar residues" evidence="2">
    <location>
        <begin position="745"/>
        <end position="764"/>
    </location>
</feature>
<feature type="region of interest" description="Disordered" evidence="2">
    <location>
        <begin position="1140"/>
        <end position="1172"/>
    </location>
</feature>
<keyword evidence="1" id="KW-0175">Coiled coil</keyword>
<feature type="compositionally biased region" description="Basic and acidic residues" evidence="2">
    <location>
        <begin position="1713"/>
        <end position="1724"/>
    </location>
</feature>
<evidence type="ECO:0000313" key="3">
    <source>
        <dbReference type="EMBL" id="QSZ30253.1"/>
    </source>
</evidence>
<evidence type="ECO:0000313" key="4">
    <source>
        <dbReference type="Proteomes" id="UP000672032"/>
    </source>
</evidence>
<feature type="compositionally biased region" description="Basic and acidic residues" evidence="2">
    <location>
        <begin position="1056"/>
        <end position="1070"/>
    </location>
</feature>
<feature type="compositionally biased region" description="Basic and acidic residues" evidence="2">
    <location>
        <begin position="311"/>
        <end position="320"/>
    </location>
</feature>
<feature type="compositionally biased region" description="Basic and acidic residues" evidence="2">
    <location>
        <begin position="223"/>
        <end position="234"/>
    </location>
</feature>
<gene>
    <name evidence="3" type="ORF">DSL72_004775</name>
</gene>
<feature type="compositionally biased region" description="Polar residues" evidence="2">
    <location>
        <begin position="2091"/>
        <end position="2102"/>
    </location>
</feature>
<reference evidence="3" key="1">
    <citation type="submission" date="2020-10" db="EMBL/GenBank/DDBJ databases">
        <title>Genome Sequence of Monilinia vaccinii-corymbosi Sheds Light on Mummy Berry Disease Infection of Blueberry and Mating Type.</title>
        <authorList>
            <person name="Yow A.G."/>
            <person name="Zhang Y."/>
            <person name="Bansal K."/>
            <person name="Eacker S.M."/>
            <person name="Sullivan S."/>
            <person name="Liachko I."/>
            <person name="Cubeta M.A."/>
            <person name="Rollins J.A."/>
            <person name="Ashrafi H."/>
        </authorList>
    </citation>
    <scope>NUCLEOTIDE SEQUENCE</scope>
    <source>
        <strain evidence="3">RL-1</strain>
    </source>
</reference>
<feature type="compositionally biased region" description="Polar residues" evidence="2">
    <location>
        <begin position="1779"/>
        <end position="1793"/>
    </location>
</feature>
<feature type="compositionally biased region" description="Basic and acidic residues" evidence="2">
    <location>
        <begin position="887"/>
        <end position="896"/>
    </location>
</feature>
<feature type="region of interest" description="Disordered" evidence="2">
    <location>
        <begin position="968"/>
        <end position="1127"/>
    </location>
</feature>
<feature type="compositionally biased region" description="Basic and acidic residues" evidence="2">
    <location>
        <begin position="1577"/>
        <end position="1589"/>
    </location>
</feature>
<feature type="region of interest" description="Disordered" evidence="2">
    <location>
        <begin position="574"/>
        <end position="833"/>
    </location>
</feature>
<feature type="compositionally biased region" description="Basic and acidic residues" evidence="2">
    <location>
        <begin position="678"/>
        <end position="702"/>
    </location>
</feature>
<feature type="compositionally biased region" description="Acidic residues" evidence="2">
    <location>
        <begin position="1607"/>
        <end position="1621"/>
    </location>
</feature>
<feature type="compositionally biased region" description="Polar residues" evidence="2">
    <location>
        <begin position="368"/>
        <end position="386"/>
    </location>
</feature>